<evidence type="ECO:0000313" key="1">
    <source>
        <dbReference type="EMBL" id="TWG81073.1"/>
    </source>
</evidence>
<evidence type="ECO:0000313" key="2">
    <source>
        <dbReference type="Proteomes" id="UP000318141"/>
    </source>
</evidence>
<accession>A0A562B7M1</accession>
<name>A0A562B7M1_9BURK</name>
<dbReference type="OrthoDB" id="9886806at2"/>
<gene>
    <name evidence="1" type="ORF">L602_004700000110</name>
</gene>
<sequence length="142" mass="15003">MSISPISSNHYQAQLLALSALQAESVAATGTTASVEQSGDMDLFLQEKLYREKAAELAKRSQASGTYERETLSDSEIKSLKAAGVPIDAFLAQHGQKLGSREYNALAELIMKTIEKQAQPTAGNVASATASAPTDVAARAFV</sequence>
<keyword evidence="2" id="KW-1185">Reference proteome</keyword>
<dbReference type="AlphaFoldDB" id="A0A562B7M1"/>
<proteinExistence type="predicted"/>
<protein>
    <submittedName>
        <fullName evidence="1">Uncharacterized protein</fullName>
    </submittedName>
</protein>
<comment type="caution">
    <text evidence="1">The sequence shown here is derived from an EMBL/GenBank/DDBJ whole genome shotgun (WGS) entry which is preliminary data.</text>
</comment>
<organism evidence="1 2">
    <name type="scientific">Cupriavidus gilardii J11</name>
    <dbReference type="NCBI Taxonomy" id="936133"/>
    <lineage>
        <taxon>Bacteria</taxon>
        <taxon>Pseudomonadati</taxon>
        <taxon>Pseudomonadota</taxon>
        <taxon>Betaproteobacteria</taxon>
        <taxon>Burkholderiales</taxon>
        <taxon>Burkholderiaceae</taxon>
        <taxon>Cupriavidus</taxon>
    </lineage>
</organism>
<reference evidence="1 2" key="1">
    <citation type="submission" date="2019-07" db="EMBL/GenBank/DDBJ databases">
        <title>Genome sequencing of lignin-degrading bacterial isolates.</title>
        <authorList>
            <person name="Gladden J."/>
        </authorList>
    </citation>
    <scope>NUCLEOTIDE SEQUENCE [LARGE SCALE GENOMIC DNA]</scope>
    <source>
        <strain evidence="1 2">J11</strain>
    </source>
</reference>
<dbReference type="EMBL" id="VLJN01000042">
    <property type="protein sequence ID" value="TWG81073.1"/>
    <property type="molecule type" value="Genomic_DNA"/>
</dbReference>
<dbReference type="Proteomes" id="UP000318141">
    <property type="component" value="Unassembled WGS sequence"/>
</dbReference>